<keyword evidence="2" id="KW-1185">Reference proteome</keyword>
<evidence type="ECO:0000313" key="2">
    <source>
        <dbReference type="Proteomes" id="UP000596661"/>
    </source>
</evidence>
<sequence length="61" mass="7151">MNSSSVSFVVYVEGIKMSMVTREREREGFCISTLGSKTMIHIIWSWYFVTFVLCQEFCGWI</sequence>
<proteinExistence type="predicted"/>
<gene>
    <name evidence="1" type="primary">LOC115701386</name>
</gene>
<dbReference type="Gramene" id="novel_model_7077_5bd9a17a.3.5bd9b13d">
    <property type="protein sequence ID" value="cds.novel_model_7077_5bd9a17a.3.5bd9b13d"/>
    <property type="gene ID" value="novel_gene_3719_5bd9a17a"/>
</dbReference>
<protein>
    <submittedName>
        <fullName evidence="1">Uncharacterized protein</fullName>
    </submittedName>
</protein>
<accession>A0A803RAJ2</accession>
<reference evidence="2" key="1">
    <citation type="submission" date="2018-11" db="EMBL/GenBank/DDBJ databases">
        <authorList>
            <person name="Grassa J C."/>
        </authorList>
    </citation>
    <scope>NUCLEOTIDE SEQUENCE [LARGE SCALE GENOMIC DNA]</scope>
</reference>
<dbReference type="EMBL" id="UZAU01000813">
    <property type="status" value="NOT_ANNOTATED_CDS"/>
    <property type="molecule type" value="Genomic_DNA"/>
</dbReference>
<dbReference type="EnsemblPlants" id="novel_model_7077_5bd9a17a.3.5bd9b13d">
    <property type="protein sequence ID" value="cds.novel_model_7077_5bd9a17a.3.5bd9b13d"/>
    <property type="gene ID" value="novel_gene_3719_5bd9a17a"/>
</dbReference>
<name>A0A803RAJ2_CANSA</name>
<accession>A0A803RAJ1</accession>
<dbReference type="AlphaFoldDB" id="A0A803RAJ2"/>
<evidence type="ECO:0000313" key="1">
    <source>
        <dbReference type="EnsemblPlants" id="cds.novel_model_7077_5bd9a17a.3.5bd9b13d"/>
    </source>
</evidence>
<dbReference type="EnsemblPlants" id="novel_model_7076_5bd9a17a.2.5bd9b13d">
    <property type="protein sequence ID" value="cds.novel_model_7076_5bd9a17a.2.5bd9b13d"/>
    <property type="gene ID" value="novel_gene_3719_5bd9a17a"/>
</dbReference>
<reference evidence="1" key="2">
    <citation type="submission" date="2021-03" db="UniProtKB">
        <authorList>
            <consortium name="EnsemblPlants"/>
        </authorList>
    </citation>
    <scope>IDENTIFICATION</scope>
</reference>
<dbReference type="Proteomes" id="UP000596661">
    <property type="component" value="Unassembled WGS sequence"/>
</dbReference>
<organism evidence="1 2">
    <name type="scientific">Cannabis sativa</name>
    <name type="common">Hemp</name>
    <name type="synonym">Marijuana</name>
    <dbReference type="NCBI Taxonomy" id="3483"/>
    <lineage>
        <taxon>Eukaryota</taxon>
        <taxon>Viridiplantae</taxon>
        <taxon>Streptophyta</taxon>
        <taxon>Embryophyta</taxon>
        <taxon>Tracheophyta</taxon>
        <taxon>Spermatophyta</taxon>
        <taxon>Magnoliopsida</taxon>
        <taxon>eudicotyledons</taxon>
        <taxon>Gunneridae</taxon>
        <taxon>Pentapetalae</taxon>
        <taxon>rosids</taxon>
        <taxon>fabids</taxon>
        <taxon>Rosales</taxon>
        <taxon>Cannabaceae</taxon>
        <taxon>Cannabis</taxon>
    </lineage>
</organism>
<dbReference type="Gramene" id="novel_model_7076_5bd9a17a.2.5bd9b13d">
    <property type="protein sequence ID" value="cds.novel_model_7076_5bd9a17a.2.5bd9b13d"/>
    <property type="gene ID" value="novel_gene_3719_5bd9a17a"/>
</dbReference>